<comment type="caution">
    <text evidence="10">Lacks conserved residue(s) required for the propagation of feature annotation.</text>
</comment>
<comment type="catalytic activity">
    <reaction evidence="10">
        <text>ITP + H2O = IMP + diphosphate + H(+)</text>
        <dbReference type="Rhea" id="RHEA:29399"/>
        <dbReference type="ChEBI" id="CHEBI:15377"/>
        <dbReference type="ChEBI" id="CHEBI:15378"/>
        <dbReference type="ChEBI" id="CHEBI:33019"/>
        <dbReference type="ChEBI" id="CHEBI:58053"/>
        <dbReference type="ChEBI" id="CHEBI:61402"/>
        <dbReference type="EC" id="3.6.1.66"/>
    </reaction>
</comment>
<dbReference type="FunFam" id="3.90.950.10:FF:000001">
    <property type="entry name" value="dITP/XTP pyrophosphatase"/>
    <property type="match status" value="1"/>
</dbReference>
<sequence length="196" mass="22139">MTKKTLVLATHNEHKSEEIKAIIGDLIEIKTLSDLNFNEEIPENGLTLQANALQKAKYIHNILKQNCFADDTGLEVTALHGDPGVFSARYAGEPSNPKNNIRKLLHEMKGITDRTAQFRTVISVIYDEKTYFFEGSVTGRITTEPRGEHGFGYDSVFIPDGYEETFAELSAEEKNKISHRSRALAKLRTFLLEHTR</sequence>
<evidence type="ECO:0000256" key="10">
    <source>
        <dbReference type="HAMAP-Rule" id="MF_01405"/>
    </source>
</evidence>
<feature type="binding site" evidence="10">
    <location>
        <begin position="10"/>
        <end position="15"/>
    </location>
    <ligand>
        <name>substrate</name>
    </ligand>
</feature>
<evidence type="ECO:0000256" key="4">
    <source>
        <dbReference type="ARBA" id="ARBA00022741"/>
    </source>
</evidence>
<dbReference type="GO" id="GO:0046872">
    <property type="term" value="F:metal ion binding"/>
    <property type="evidence" value="ECO:0007669"/>
    <property type="project" value="UniProtKB-KW"/>
</dbReference>
<evidence type="ECO:0000313" key="12">
    <source>
        <dbReference type="EMBL" id="MBO8439053.1"/>
    </source>
</evidence>
<feature type="binding site" evidence="10">
    <location>
        <begin position="179"/>
        <end position="180"/>
    </location>
    <ligand>
        <name>substrate</name>
    </ligand>
</feature>
<dbReference type="InterPro" id="IPR029001">
    <property type="entry name" value="ITPase-like_fam"/>
</dbReference>
<dbReference type="PANTHER" id="PTHR11067:SF9">
    <property type="entry name" value="INOSINE TRIPHOSPHATE PYROPHOSPHATASE"/>
    <property type="match status" value="1"/>
</dbReference>
<dbReference type="GO" id="GO:0017111">
    <property type="term" value="F:ribonucleoside triphosphate phosphatase activity"/>
    <property type="evidence" value="ECO:0007669"/>
    <property type="project" value="InterPro"/>
</dbReference>
<comment type="caution">
    <text evidence="12">The sequence shown here is derived from an EMBL/GenBank/DDBJ whole genome shotgun (WGS) entry which is preliminary data.</text>
</comment>
<dbReference type="EC" id="3.6.1.66" evidence="10"/>
<feature type="active site" description="Proton acceptor" evidence="10">
    <location>
        <position position="71"/>
    </location>
</feature>
<keyword evidence="7 10" id="KW-0546">Nucleotide metabolism</keyword>
<evidence type="ECO:0000256" key="8">
    <source>
        <dbReference type="ARBA" id="ARBA00051875"/>
    </source>
</evidence>
<dbReference type="CDD" id="cd00515">
    <property type="entry name" value="HAM1"/>
    <property type="match status" value="1"/>
</dbReference>
<accession>A0A940DI49</accession>
<evidence type="ECO:0000256" key="11">
    <source>
        <dbReference type="RuleBase" id="RU003781"/>
    </source>
</evidence>
<dbReference type="InterPro" id="IPR002637">
    <property type="entry name" value="RdgB/HAM1"/>
</dbReference>
<evidence type="ECO:0000256" key="3">
    <source>
        <dbReference type="ARBA" id="ARBA00022723"/>
    </source>
</evidence>
<name>A0A940DI49_9BACT</name>
<keyword evidence="6 10" id="KW-0460">Magnesium</keyword>
<comment type="catalytic activity">
    <reaction evidence="9 10">
        <text>XTP + H2O = XMP + diphosphate + H(+)</text>
        <dbReference type="Rhea" id="RHEA:28610"/>
        <dbReference type="ChEBI" id="CHEBI:15377"/>
        <dbReference type="ChEBI" id="CHEBI:15378"/>
        <dbReference type="ChEBI" id="CHEBI:33019"/>
        <dbReference type="ChEBI" id="CHEBI:57464"/>
        <dbReference type="ChEBI" id="CHEBI:61314"/>
        <dbReference type="EC" id="3.6.1.66"/>
    </reaction>
</comment>
<dbReference type="GO" id="GO:0036220">
    <property type="term" value="F:ITP diphosphatase activity"/>
    <property type="evidence" value="ECO:0007669"/>
    <property type="project" value="UniProtKB-UniRule"/>
</dbReference>
<feature type="binding site" evidence="10">
    <location>
        <position position="71"/>
    </location>
    <ligand>
        <name>Mg(2+)</name>
        <dbReference type="ChEBI" id="CHEBI:18420"/>
    </ligand>
</feature>
<dbReference type="PANTHER" id="PTHR11067">
    <property type="entry name" value="INOSINE TRIPHOSPHATE PYROPHOSPHATASE/HAM1 PROTEIN"/>
    <property type="match status" value="1"/>
</dbReference>
<evidence type="ECO:0000256" key="5">
    <source>
        <dbReference type="ARBA" id="ARBA00022801"/>
    </source>
</evidence>
<evidence type="ECO:0000256" key="9">
    <source>
        <dbReference type="ARBA" id="ARBA00052017"/>
    </source>
</evidence>
<dbReference type="Pfam" id="PF01725">
    <property type="entry name" value="Ham1p_like"/>
    <property type="match status" value="1"/>
</dbReference>
<dbReference type="GO" id="GO:0009117">
    <property type="term" value="P:nucleotide metabolic process"/>
    <property type="evidence" value="ECO:0007669"/>
    <property type="project" value="UniProtKB-KW"/>
</dbReference>
<comment type="cofactor">
    <cofactor evidence="10">
        <name>Mg(2+)</name>
        <dbReference type="ChEBI" id="CHEBI:18420"/>
    </cofactor>
    <text evidence="10">Binds 1 Mg(2+) ion per subunit.</text>
</comment>
<comment type="function">
    <text evidence="10">Pyrophosphatase that catalyzes the hydrolysis of nucleoside triphosphates to their monophosphate derivatives, with a high preference for the non-canonical purine nucleotides XTP (xanthosine triphosphate), dITP (deoxyinosine triphosphate) and ITP. Seems to function as a house-cleaning enzyme that removes non-canonical purine nucleotides from the nucleotide pool, thus preventing their incorporation into DNA/RNA and avoiding chromosomal lesions.</text>
</comment>
<evidence type="ECO:0000256" key="2">
    <source>
        <dbReference type="ARBA" id="ARBA00011738"/>
    </source>
</evidence>
<dbReference type="EMBL" id="JADIMV010000003">
    <property type="protein sequence ID" value="MBO8439053.1"/>
    <property type="molecule type" value="Genomic_DNA"/>
</dbReference>
<dbReference type="GO" id="GO:0036222">
    <property type="term" value="F:XTP diphosphatase activity"/>
    <property type="evidence" value="ECO:0007669"/>
    <property type="project" value="UniProtKB-UniRule"/>
</dbReference>
<keyword evidence="3 10" id="KW-0479">Metal-binding</keyword>
<reference evidence="12" key="2">
    <citation type="journal article" date="2021" name="PeerJ">
        <title>Extensive microbial diversity within the chicken gut microbiome revealed by metagenomics and culture.</title>
        <authorList>
            <person name="Gilroy R."/>
            <person name="Ravi A."/>
            <person name="Getino M."/>
            <person name="Pursley I."/>
            <person name="Horton D.L."/>
            <person name="Alikhan N.F."/>
            <person name="Baker D."/>
            <person name="Gharbi K."/>
            <person name="Hall N."/>
            <person name="Watson M."/>
            <person name="Adriaenssens E.M."/>
            <person name="Foster-Nyarko E."/>
            <person name="Jarju S."/>
            <person name="Secka A."/>
            <person name="Antonio M."/>
            <person name="Oren A."/>
            <person name="Chaudhuri R.R."/>
            <person name="La Ragione R."/>
            <person name="Hildebrand F."/>
            <person name="Pallen M.J."/>
        </authorList>
    </citation>
    <scope>NUCLEOTIDE SEQUENCE</scope>
    <source>
        <strain evidence="12">3924</strain>
    </source>
</reference>
<evidence type="ECO:0000256" key="6">
    <source>
        <dbReference type="ARBA" id="ARBA00022842"/>
    </source>
</evidence>
<comment type="subunit">
    <text evidence="2 10">Homodimer.</text>
</comment>
<dbReference type="Proteomes" id="UP000712007">
    <property type="component" value="Unassembled WGS sequence"/>
</dbReference>
<dbReference type="AlphaFoldDB" id="A0A940DI49"/>
<reference evidence="12" key="1">
    <citation type="submission" date="2020-10" db="EMBL/GenBank/DDBJ databases">
        <authorList>
            <person name="Gilroy R."/>
        </authorList>
    </citation>
    <scope>NUCLEOTIDE SEQUENCE</scope>
    <source>
        <strain evidence="12">3924</strain>
    </source>
</reference>
<protein>
    <recommendedName>
        <fullName evidence="10">dITP/XTP pyrophosphatase</fullName>
        <ecNumber evidence="10">3.6.1.66</ecNumber>
    </recommendedName>
    <alternativeName>
        <fullName evidence="10">Non-canonical purine NTP pyrophosphatase</fullName>
    </alternativeName>
    <alternativeName>
        <fullName evidence="10">Non-standard purine NTP pyrophosphatase</fullName>
    </alternativeName>
    <alternativeName>
        <fullName evidence="10">Nucleoside-triphosphate diphosphatase</fullName>
    </alternativeName>
    <alternativeName>
        <fullName evidence="10">Nucleoside-triphosphate pyrophosphatase</fullName>
        <shortName evidence="10">NTPase</shortName>
    </alternativeName>
</protein>
<dbReference type="GO" id="GO:0005829">
    <property type="term" value="C:cytosol"/>
    <property type="evidence" value="ECO:0007669"/>
    <property type="project" value="TreeGrafter"/>
</dbReference>
<gene>
    <name evidence="12" type="primary">rdgB</name>
    <name evidence="12" type="ORF">IAC51_00195</name>
</gene>
<proteinExistence type="inferred from homology"/>
<evidence type="ECO:0000256" key="7">
    <source>
        <dbReference type="ARBA" id="ARBA00023080"/>
    </source>
</evidence>
<dbReference type="Gene3D" id="3.90.950.10">
    <property type="match status" value="1"/>
</dbReference>
<dbReference type="HAMAP" id="MF_01405">
    <property type="entry name" value="Non_canon_purine_NTPase"/>
    <property type="match status" value="1"/>
</dbReference>
<evidence type="ECO:0000256" key="1">
    <source>
        <dbReference type="ARBA" id="ARBA00008023"/>
    </source>
</evidence>
<dbReference type="GO" id="GO:0009146">
    <property type="term" value="P:purine nucleoside triphosphate catabolic process"/>
    <property type="evidence" value="ECO:0007669"/>
    <property type="project" value="UniProtKB-UniRule"/>
</dbReference>
<organism evidence="12 13">
    <name type="scientific">Candidatus Aphodosoma intestinipullorum</name>
    <dbReference type="NCBI Taxonomy" id="2840674"/>
    <lineage>
        <taxon>Bacteria</taxon>
        <taxon>Pseudomonadati</taxon>
        <taxon>Bacteroidota</taxon>
        <taxon>Bacteroidia</taxon>
        <taxon>Bacteroidales</taxon>
        <taxon>Candidatus Aphodosoma</taxon>
    </lineage>
</organism>
<feature type="binding site" evidence="10">
    <location>
        <position position="174"/>
    </location>
    <ligand>
        <name>substrate</name>
    </ligand>
</feature>
<feature type="binding site" evidence="10">
    <location>
        <begin position="151"/>
        <end position="154"/>
    </location>
    <ligand>
        <name>substrate</name>
    </ligand>
</feature>
<dbReference type="SUPFAM" id="SSF52972">
    <property type="entry name" value="ITPase-like"/>
    <property type="match status" value="1"/>
</dbReference>
<dbReference type="NCBIfam" id="TIGR00042">
    <property type="entry name" value="RdgB/HAM1 family non-canonical purine NTP pyrophosphatase"/>
    <property type="match status" value="1"/>
</dbReference>
<comment type="catalytic activity">
    <reaction evidence="8 10">
        <text>dITP + H2O = dIMP + diphosphate + H(+)</text>
        <dbReference type="Rhea" id="RHEA:28342"/>
        <dbReference type="ChEBI" id="CHEBI:15377"/>
        <dbReference type="ChEBI" id="CHEBI:15378"/>
        <dbReference type="ChEBI" id="CHEBI:33019"/>
        <dbReference type="ChEBI" id="CHEBI:61194"/>
        <dbReference type="ChEBI" id="CHEBI:61382"/>
        <dbReference type="EC" id="3.6.1.66"/>
    </reaction>
</comment>
<keyword evidence="4 10" id="KW-0547">Nucleotide-binding</keyword>
<comment type="similarity">
    <text evidence="1 10 11">Belongs to the HAM1 NTPase family.</text>
</comment>
<keyword evidence="5 10" id="KW-0378">Hydrolase</keyword>
<dbReference type="GO" id="GO:0035870">
    <property type="term" value="F:dITP diphosphatase activity"/>
    <property type="evidence" value="ECO:0007669"/>
    <property type="project" value="UniProtKB-UniRule"/>
</dbReference>
<feature type="binding site" evidence="10">
    <location>
        <position position="72"/>
    </location>
    <ligand>
        <name>substrate</name>
    </ligand>
</feature>
<evidence type="ECO:0000313" key="13">
    <source>
        <dbReference type="Proteomes" id="UP000712007"/>
    </source>
</evidence>
<dbReference type="InterPro" id="IPR020922">
    <property type="entry name" value="dITP/XTP_pyrophosphatase"/>
</dbReference>
<dbReference type="GO" id="GO:0000166">
    <property type="term" value="F:nucleotide binding"/>
    <property type="evidence" value="ECO:0007669"/>
    <property type="project" value="UniProtKB-KW"/>
</dbReference>